<dbReference type="AlphaFoldDB" id="I7BJ68"/>
<accession>I7BJ68</accession>
<name>I7BJ68_MYCHA</name>
<reference evidence="2" key="2">
    <citation type="submission" date="2012-07" db="EMBL/GenBank/DDBJ databases">
        <title>Complete genome sequence of 'Candidatus Mycoplasma haemolamae'.</title>
        <authorList>
            <person name="Guimaraes A.M.S."/>
            <person name="Toth B."/>
            <person name="Santos A.P."/>
            <person name="Nascimento N.C."/>
            <person name="Sojka J.E."/>
            <person name="Messick J.B."/>
        </authorList>
    </citation>
    <scope>NUCLEOTIDE SEQUENCE [LARGE SCALE GENOMIC DNA]</scope>
    <source>
        <strain evidence="2">Purdue</strain>
    </source>
</reference>
<reference evidence="1 2" key="1">
    <citation type="journal article" date="2012" name="J. Bacteriol.">
        <title>Genome Sequence of "Candidatus Mycoplasma haemolamae" Strain Purdue, a Red Blood Cell Pathogen of Alpacas (Vicugna pacos) and Llamas (Lama glama).</title>
        <authorList>
            <person name="Guimaraes A.M."/>
            <person name="Toth B."/>
            <person name="Santos A.P."/>
            <person name="do Nascimento N.C."/>
            <person name="Kritchevsky J.E."/>
            <person name="Messick J.B."/>
        </authorList>
    </citation>
    <scope>NUCLEOTIDE SEQUENCE [LARGE SCALE GENOMIC DNA]</scope>
    <source>
        <strain evidence="1 2">Purdue</strain>
    </source>
</reference>
<evidence type="ECO:0000313" key="1">
    <source>
        <dbReference type="EMBL" id="AFO51883.1"/>
    </source>
</evidence>
<gene>
    <name evidence="1" type="ordered locus">MHLP_01515</name>
</gene>
<organism evidence="1 2">
    <name type="scientific">Mycoplasma haematolamae (strain Purdue)</name>
    <dbReference type="NCBI Taxonomy" id="1212765"/>
    <lineage>
        <taxon>Bacteria</taxon>
        <taxon>Bacillati</taxon>
        <taxon>Mycoplasmatota</taxon>
        <taxon>Mollicutes</taxon>
        <taxon>Mycoplasmataceae</taxon>
        <taxon>Mycoplasma</taxon>
    </lineage>
</organism>
<evidence type="ECO:0000313" key="2">
    <source>
        <dbReference type="Proteomes" id="UP000006502"/>
    </source>
</evidence>
<sequence length="153" mass="16682">MIVGAPFKIALAVFSAGGVVGAVSYATVETSSAVEDELPTNDIEKGKTVNYRIKVKTTGRGLKSASLSCDSKTNHHATIKLDPLEGKEKVKVSCTHSSNEPAREVQVMLDKEKLVCSRQSDEENLKVFQCSILNKALDFDLSEIVNKQLILTW</sequence>
<keyword evidence="2" id="KW-1185">Reference proteome</keyword>
<dbReference type="KEGG" id="mhl:MHLP_01515"/>
<dbReference type="PATRIC" id="fig|1212765.3.peg.339"/>
<dbReference type="Proteomes" id="UP000006502">
    <property type="component" value="Chromosome"/>
</dbReference>
<dbReference type="HOGENOM" id="CLU_1711207_0_0_14"/>
<protein>
    <submittedName>
        <fullName evidence="1">Uncharacterized protein</fullName>
    </submittedName>
</protein>
<proteinExistence type="predicted"/>
<dbReference type="EMBL" id="CP003731">
    <property type="protein sequence ID" value="AFO51883.1"/>
    <property type="molecule type" value="Genomic_DNA"/>
</dbReference>